<feature type="domain" description="WCX" evidence="1">
    <location>
        <begin position="240"/>
        <end position="322"/>
    </location>
</feature>
<sequence length="332" mass="39495">MGHADGKSRRLLRMIHLLRQRPWKTAELARALGVEQRSVQRYLLDLEALAGEMDLELVQEGNAYYLRGKESILTPFDFLFFYVTQRFYFHQAPSRHHIFFKQLEGLLEKFPSHIRRIAASELERYRDRVKIPDRVLEHVFHAWQERRVLEVDYEDLQGRTRRRSLEVWFVEVNRWNLSLYALARIREGSRKYAYPSLFKLTRMRNTRVLDETYEIPENFDPHTYLAGAWGASLHTPGTRQVPVRLRFAPQVARRLQEGDLPEPVERRREEDGSVELVYLVNTDQRGFPFEILGWVLSWGSLVEVREPENLRRRWEEEIARLATRLGIVPAQE</sequence>
<dbReference type="InterPro" id="IPR051534">
    <property type="entry name" value="CBASS_pafABC_assoc_protein"/>
</dbReference>
<gene>
    <name evidence="2" type="ORF">Mlute_02377</name>
</gene>
<dbReference type="AlphaFoldDB" id="A0A399EKX7"/>
<protein>
    <submittedName>
        <fullName evidence="2">WYL domain protein</fullName>
    </submittedName>
</protein>
<accession>A0A399EKX7</accession>
<evidence type="ECO:0000313" key="3">
    <source>
        <dbReference type="Proteomes" id="UP000265800"/>
    </source>
</evidence>
<evidence type="ECO:0000259" key="1">
    <source>
        <dbReference type="Pfam" id="PF25583"/>
    </source>
</evidence>
<evidence type="ECO:0000313" key="2">
    <source>
        <dbReference type="EMBL" id="RIH82821.1"/>
    </source>
</evidence>
<dbReference type="EMBL" id="QWKZ01000096">
    <property type="protein sequence ID" value="RIH82821.1"/>
    <property type="molecule type" value="Genomic_DNA"/>
</dbReference>
<proteinExistence type="predicted"/>
<dbReference type="InterPro" id="IPR057727">
    <property type="entry name" value="WCX_dom"/>
</dbReference>
<keyword evidence="3" id="KW-1185">Reference proteome</keyword>
<reference evidence="2 3" key="1">
    <citation type="submission" date="2018-08" db="EMBL/GenBank/DDBJ databases">
        <title>Meiothermus luteus KCTC 52599 genome sequencing project.</title>
        <authorList>
            <person name="Da Costa M.S."/>
            <person name="Albuquerque L."/>
            <person name="Raposo P."/>
            <person name="Froufe H.J.C."/>
            <person name="Barroso C.S."/>
            <person name="Egas C."/>
        </authorList>
    </citation>
    <scope>NUCLEOTIDE SEQUENCE [LARGE SCALE GENOMIC DNA]</scope>
    <source>
        <strain evidence="2 3">KCTC 52599</strain>
    </source>
</reference>
<name>A0A399EKX7_9DEIN</name>
<organism evidence="2 3">
    <name type="scientific">Meiothermus luteus</name>
    <dbReference type="NCBI Taxonomy" id="2026184"/>
    <lineage>
        <taxon>Bacteria</taxon>
        <taxon>Thermotogati</taxon>
        <taxon>Deinococcota</taxon>
        <taxon>Deinococci</taxon>
        <taxon>Thermales</taxon>
        <taxon>Thermaceae</taxon>
        <taxon>Meiothermus</taxon>
    </lineage>
</organism>
<comment type="caution">
    <text evidence="2">The sequence shown here is derived from an EMBL/GenBank/DDBJ whole genome shotgun (WGS) entry which is preliminary data.</text>
</comment>
<dbReference type="PANTHER" id="PTHR34580:SF1">
    <property type="entry name" value="PROTEIN PAFC"/>
    <property type="match status" value="1"/>
</dbReference>
<dbReference type="PANTHER" id="PTHR34580">
    <property type="match status" value="1"/>
</dbReference>
<dbReference type="RefSeq" id="WP_245958963.1">
    <property type="nucleotide sequence ID" value="NZ_QWKZ01000096.1"/>
</dbReference>
<dbReference type="Proteomes" id="UP000265800">
    <property type="component" value="Unassembled WGS sequence"/>
</dbReference>
<dbReference type="Pfam" id="PF25583">
    <property type="entry name" value="WCX"/>
    <property type="match status" value="1"/>
</dbReference>